<keyword evidence="12" id="KW-1185">Reference proteome</keyword>
<evidence type="ECO:0000256" key="5">
    <source>
        <dbReference type="ARBA" id="ARBA00022824"/>
    </source>
</evidence>
<comment type="subcellular location">
    <subcellularLocation>
        <location evidence="1 7">Endoplasmic reticulum membrane</location>
        <topology evidence="1 7">Peripheral membrane protein</topology>
        <orientation evidence="1 7">Lumenal side</orientation>
    </subcellularLocation>
</comment>
<protein>
    <recommendedName>
        <fullName evidence="7">Endoplasmic reticulum lectin</fullName>
    </recommendedName>
    <alternativeName>
        <fullName evidence="7">Protein OS-9</fullName>
    </alternativeName>
    <alternativeName>
        <fullName evidence="7">Protein OS-9 homolog</fullName>
    </alternativeName>
</protein>
<keyword evidence="5 7" id="KW-0256">Endoplasmic reticulum</keyword>
<dbReference type="InterPro" id="IPR044865">
    <property type="entry name" value="MRH_dom"/>
</dbReference>
<keyword evidence="7" id="KW-0472">Membrane</keyword>
<dbReference type="PANTHER" id="PTHR15414:SF0">
    <property type="entry name" value="ENDOPLASMIC RETICULUM LECTIN 1"/>
    <property type="match status" value="1"/>
</dbReference>
<proteinExistence type="inferred from homology"/>
<evidence type="ECO:0000256" key="4">
    <source>
        <dbReference type="ARBA" id="ARBA00022734"/>
    </source>
</evidence>
<accession>A0A167FB97</accession>
<dbReference type="Pfam" id="PF07915">
    <property type="entry name" value="PRKCSH"/>
    <property type="match status" value="1"/>
</dbReference>
<evidence type="ECO:0000256" key="8">
    <source>
        <dbReference type="SAM" id="MobiDB-lite"/>
    </source>
</evidence>
<evidence type="ECO:0000259" key="10">
    <source>
        <dbReference type="PROSITE" id="PS51914"/>
    </source>
</evidence>
<dbReference type="GO" id="GO:0030968">
    <property type="term" value="P:endoplasmic reticulum unfolded protein response"/>
    <property type="evidence" value="ECO:0007669"/>
    <property type="project" value="UniProtKB-UniRule"/>
</dbReference>
<dbReference type="InterPro" id="IPR012913">
    <property type="entry name" value="OS9-like_dom"/>
</dbReference>
<evidence type="ECO:0000256" key="6">
    <source>
        <dbReference type="ARBA" id="ARBA00023157"/>
    </source>
</evidence>
<comment type="function">
    <text evidence="7">Lectin involved in the quality control of the secretory pathway. As a member of the endoplasmic reticulum-associated degradation lumenal (ERAD-L) surveillance system, targets misfolded endoplasmic reticulum lumenal glycoproteins for degradation.</text>
</comment>
<dbReference type="AlphaFoldDB" id="A0A167FB97"/>
<dbReference type="GO" id="GO:0030970">
    <property type="term" value="P:retrograde protein transport, ER to cytosol"/>
    <property type="evidence" value="ECO:0007669"/>
    <property type="project" value="TreeGrafter"/>
</dbReference>
<evidence type="ECO:0000313" key="11">
    <source>
        <dbReference type="EMBL" id="ANB15062.1"/>
    </source>
</evidence>
<keyword evidence="6" id="KW-1015">Disulfide bond</keyword>
<feature type="compositionally biased region" description="Low complexity" evidence="8">
    <location>
        <begin position="600"/>
        <end position="613"/>
    </location>
</feature>
<dbReference type="EMBL" id="CP014503">
    <property type="protein sequence ID" value="ANB15062.1"/>
    <property type="molecule type" value="Genomic_DNA"/>
</dbReference>
<dbReference type="OrthoDB" id="4096910at2759"/>
<feature type="chain" id="PRO_5007886285" description="Endoplasmic reticulum lectin" evidence="9">
    <location>
        <begin position="22"/>
        <end position="628"/>
    </location>
</feature>
<dbReference type="GO" id="GO:0005788">
    <property type="term" value="C:endoplasmic reticulum lumen"/>
    <property type="evidence" value="ECO:0007669"/>
    <property type="project" value="UniProtKB-UniRule"/>
</dbReference>
<gene>
    <name evidence="11" type="primary">YOS9</name>
    <name evidence="11" type="ORF">AWJ20_2682</name>
</gene>
<sequence>MRREHLFLGVVAASLANCAELGPVGFNVYTDIYARPQFGVSVRGDGLAENKPESIYDNYILREDALEVLKFQKEAEATGTNYFWSPNGARHLAIQAEGTDNVNKEQHFFGNEAQFENHIASPMEYKFMTLHGNEYFCEIPRVPLSRSIELKTTHNTGSANDKDSNSKSIDASTVEQIGESDGHDETDVHYPNSENNDDSSTPASDIVATTNEELTPLISPSSLESSKSRALELLQPLSDGCLYYNAGYWTYSICYGHEITQFHAAPQLSRDKPPEPEKGVPSYVLGKFENGLTTVDRITTIKRSDDGGAYYASQLLGNGTDCDLIDGPRSIEVQYLCNPKTIIDTIVLIKEVRTCYYRMVINTKRLCSDLVFVPPKDPGVNEIKCRRVVNSENELTKLLMASDEQSDQDQTNSNSELLQTSADDIFRLSGGLKYTDARTLLDIDPPIYPVQPAEPEEPALLYPAPGVDIMIPYSLPVDTTGTPIMEEYASTLEFIRDGLLNDIGNGFYSYGGVAISGSGDFHADNIHVLDIDGRLIAKATITVSNGIGQVLITVDDEIDQSSKSVTHDPDGGILTEETKASFETDKSQKLSDDGDEYFESESYASSASSSSEHSSPDPDAQHDTANVA</sequence>
<feature type="region of interest" description="Disordered" evidence="8">
    <location>
        <begin position="561"/>
        <end position="628"/>
    </location>
</feature>
<feature type="domain" description="MRH" evidence="10">
    <location>
        <begin position="239"/>
        <end position="369"/>
    </location>
</feature>
<dbReference type="KEGG" id="slb:AWJ20_2682"/>
<dbReference type="PROSITE" id="PS51914">
    <property type="entry name" value="MRH"/>
    <property type="match status" value="1"/>
</dbReference>
<dbReference type="Proteomes" id="UP000189580">
    <property type="component" value="Chromosome b"/>
</dbReference>
<dbReference type="Gene3D" id="2.70.130.10">
    <property type="entry name" value="Mannose-6-phosphate receptor binding domain"/>
    <property type="match status" value="1"/>
</dbReference>
<reference evidence="11 12" key="1">
    <citation type="submission" date="2016-02" db="EMBL/GenBank/DDBJ databases">
        <title>Complete genome sequence and transcriptome regulation of the pentose utilising yeast Sugiyamaella lignohabitans.</title>
        <authorList>
            <person name="Bellasio M."/>
            <person name="Peymann A."/>
            <person name="Valli M."/>
            <person name="Sipitzky M."/>
            <person name="Graf A."/>
            <person name="Sauer M."/>
            <person name="Marx H."/>
            <person name="Mattanovich D."/>
        </authorList>
    </citation>
    <scope>NUCLEOTIDE SEQUENCE [LARGE SCALE GENOMIC DNA]</scope>
    <source>
        <strain evidence="11 12">CBS 10342</strain>
    </source>
</reference>
<evidence type="ECO:0000256" key="9">
    <source>
        <dbReference type="SAM" id="SignalP"/>
    </source>
</evidence>
<keyword evidence="3 9" id="KW-0732">Signal</keyword>
<feature type="region of interest" description="Disordered" evidence="8">
    <location>
        <begin position="153"/>
        <end position="204"/>
    </location>
</feature>
<keyword evidence="4 7" id="KW-0430">Lectin</keyword>
<evidence type="ECO:0000256" key="3">
    <source>
        <dbReference type="ARBA" id="ARBA00022729"/>
    </source>
</evidence>
<dbReference type="InterPro" id="IPR045149">
    <property type="entry name" value="OS-9-like"/>
</dbReference>
<dbReference type="InterPro" id="IPR009011">
    <property type="entry name" value="Man6P_isomerase_rcpt-bd_dom_sf"/>
</dbReference>
<dbReference type="GO" id="GO:0005789">
    <property type="term" value="C:endoplasmic reticulum membrane"/>
    <property type="evidence" value="ECO:0007669"/>
    <property type="project" value="UniProtKB-SubCell"/>
</dbReference>
<evidence type="ECO:0000313" key="12">
    <source>
        <dbReference type="Proteomes" id="UP000189580"/>
    </source>
</evidence>
<comment type="similarity">
    <text evidence="2 7">Belongs to the OS-9 family.</text>
</comment>
<dbReference type="RefSeq" id="XP_018737539.1">
    <property type="nucleotide sequence ID" value="XM_018879642.1"/>
</dbReference>
<evidence type="ECO:0000256" key="1">
    <source>
        <dbReference type="ARBA" id="ARBA00004367"/>
    </source>
</evidence>
<dbReference type="GO" id="GO:0030246">
    <property type="term" value="F:carbohydrate binding"/>
    <property type="evidence" value="ECO:0007669"/>
    <property type="project" value="UniProtKB-UniRule"/>
</dbReference>
<dbReference type="PANTHER" id="PTHR15414">
    <property type="entry name" value="OS-9-RELATED"/>
    <property type="match status" value="1"/>
</dbReference>
<feature type="compositionally biased region" description="Basic and acidic residues" evidence="8">
    <location>
        <begin position="565"/>
        <end position="592"/>
    </location>
</feature>
<feature type="signal peptide" evidence="9">
    <location>
        <begin position="1"/>
        <end position="21"/>
    </location>
</feature>
<dbReference type="GeneID" id="30034620"/>
<dbReference type="SUPFAM" id="SSF50911">
    <property type="entry name" value="Mannose 6-phosphate receptor domain"/>
    <property type="match status" value="1"/>
</dbReference>
<organism evidence="11 12">
    <name type="scientific">Sugiyamaella lignohabitans</name>
    <dbReference type="NCBI Taxonomy" id="796027"/>
    <lineage>
        <taxon>Eukaryota</taxon>
        <taxon>Fungi</taxon>
        <taxon>Dikarya</taxon>
        <taxon>Ascomycota</taxon>
        <taxon>Saccharomycotina</taxon>
        <taxon>Dipodascomycetes</taxon>
        <taxon>Dipodascales</taxon>
        <taxon>Trichomonascaceae</taxon>
        <taxon>Sugiyamaella</taxon>
    </lineage>
</organism>
<evidence type="ECO:0000256" key="2">
    <source>
        <dbReference type="ARBA" id="ARBA00009918"/>
    </source>
</evidence>
<name>A0A167FB97_9ASCO</name>
<feature type="compositionally biased region" description="Polar residues" evidence="8">
    <location>
        <begin position="166"/>
        <end position="175"/>
    </location>
</feature>
<evidence type="ECO:0000256" key="7">
    <source>
        <dbReference type="RuleBase" id="RU369099"/>
    </source>
</evidence>
<feature type="compositionally biased region" description="Polar residues" evidence="8">
    <location>
        <begin position="192"/>
        <end position="204"/>
    </location>
</feature>